<feature type="domain" description="Phosphatidate phosphatase APP1 catalytic" evidence="2">
    <location>
        <begin position="107"/>
        <end position="211"/>
    </location>
</feature>
<reference evidence="4" key="1">
    <citation type="journal article" date="2011" name="PLoS Pathog.">
        <title>Comparative genomics yields insights into niche adaptation of plant vascular wilt pathogens.</title>
        <authorList>
            <person name="Klosterman S.J."/>
            <person name="Subbarao K.V."/>
            <person name="Kang S."/>
            <person name="Veronese P."/>
            <person name="Gold S.E."/>
            <person name="Thomma B.P.H.J."/>
            <person name="Chen Z."/>
            <person name="Henrissat B."/>
            <person name="Lee Y.-H."/>
            <person name="Park J."/>
            <person name="Garcia-Pedrajas M.D."/>
            <person name="Barbara D.J."/>
            <person name="Anchieta A."/>
            <person name="de Jonge R."/>
            <person name="Santhanam P."/>
            <person name="Maruthachalam K."/>
            <person name="Atallah Z."/>
            <person name="Amyotte S.G."/>
            <person name="Paz Z."/>
            <person name="Inderbitzin P."/>
            <person name="Hayes R.J."/>
            <person name="Heiman D.I."/>
            <person name="Young S."/>
            <person name="Zeng Q."/>
            <person name="Engels R."/>
            <person name="Galagan J."/>
            <person name="Cuomo C.A."/>
            <person name="Dobinson K.F."/>
            <person name="Ma L.-J."/>
        </authorList>
    </citation>
    <scope>NUCLEOTIDE SEQUENCE [LARGE SCALE GENOMIC DNA]</scope>
    <source>
        <strain evidence="4">VaMs.102 / ATCC MYA-4576 / FGSC 10136</strain>
    </source>
</reference>
<dbReference type="PANTHER" id="PTHR28208">
    <property type="entry name" value="PHOSPHATIDATE PHOSPHATASE APP1"/>
    <property type="match status" value="1"/>
</dbReference>
<dbReference type="AlphaFoldDB" id="C9SCK9"/>
<dbReference type="Proteomes" id="UP000008698">
    <property type="component" value="Unassembled WGS sequence"/>
</dbReference>
<dbReference type="PANTHER" id="PTHR28208:SF1">
    <property type="entry name" value="FILAMENT ORGANIZATION PROTEIN APP1-LIKE, PUTATIVE (AFU_ORTHOLOGUE AFUA_1G06650)-RELATED"/>
    <property type="match status" value="1"/>
</dbReference>
<evidence type="ECO:0000256" key="1">
    <source>
        <dbReference type="SAM" id="MobiDB-lite"/>
    </source>
</evidence>
<dbReference type="OrthoDB" id="414243at2759"/>
<sequence length="261" mass="29787">MSSHQSKSAAAAQAQALQDQTRKEHKFDEMESALPDPRLPALQSAFSIPSVDNFSSYLGSRNPFGRPVSGDDVVWLFDNTAFKPGRLSSRAGRNRSPPSSRRNPKSRRRPWFYLSASPYNLYPFLRNFCRQWYPHGTLILRDSSWRTIAGLLSALTQGTEQYKTDRIRKVHSWLPKRKLILIGDSTQSDPEAYGDIYREFDGWVKLILIRKVTDIAAVGIESKNEPKRFEEAFKDVPREAWHIFEDPAECNKIVEKVVAGA</sequence>
<gene>
    <name evidence="3" type="ORF">VDBG_02933</name>
</gene>
<name>C9SCK9_VERA1</name>
<dbReference type="Pfam" id="PF09949">
    <property type="entry name" value="APP1_cat"/>
    <property type="match status" value="1"/>
</dbReference>
<feature type="region of interest" description="Disordered" evidence="1">
    <location>
        <begin position="1"/>
        <end position="34"/>
    </location>
</feature>
<dbReference type="GeneID" id="9532936"/>
<dbReference type="InterPro" id="IPR052935">
    <property type="entry name" value="Mg2+_PAP"/>
</dbReference>
<dbReference type="STRING" id="526221.C9SCK9"/>
<proteinExistence type="predicted"/>
<evidence type="ECO:0000313" key="4">
    <source>
        <dbReference type="Proteomes" id="UP000008698"/>
    </source>
</evidence>
<feature type="region of interest" description="Disordered" evidence="1">
    <location>
        <begin position="86"/>
        <end position="106"/>
    </location>
</feature>
<dbReference type="RefSeq" id="XP_003006794.1">
    <property type="nucleotide sequence ID" value="XM_003006748.1"/>
</dbReference>
<dbReference type="EMBL" id="DS985216">
    <property type="protein sequence ID" value="EEY16824.1"/>
    <property type="molecule type" value="Genomic_DNA"/>
</dbReference>
<organism evidence="4">
    <name type="scientific">Verticillium alfalfae (strain VaMs.102 / ATCC MYA-4576 / FGSC 10136)</name>
    <name type="common">Verticillium wilt of alfalfa</name>
    <name type="synonym">Verticillium albo-atrum</name>
    <dbReference type="NCBI Taxonomy" id="526221"/>
    <lineage>
        <taxon>Eukaryota</taxon>
        <taxon>Fungi</taxon>
        <taxon>Dikarya</taxon>
        <taxon>Ascomycota</taxon>
        <taxon>Pezizomycotina</taxon>
        <taxon>Sordariomycetes</taxon>
        <taxon>Hypocreomycetidae</taxon>
        <taxon>Glomerellales</taxon>
        <taxon>Plectosphaerellaceae</taxon>
        <taxon>Verticillium</taxon>
    </lineage>
</organism>
<feature type="compositionally biased region" description="Low complexity" evidence="1">
    <location>
        <begin position="88"/>
        <end position="101"/>
    </location>
</feature>
<dbReference type="KEGG" id="val:VDBG_02933"/>
<feature type="compositionally biased region" description="Basic and acidic residues" evidence="1">
    <location>
        <begin position="20"/>
        <end position="29"/>
    </location>
</feature>
<protein>
    <recommendedName>
        <fullName evidence="2">Phosphatidate phosphatase APP1 catalytic domain-containing protein</fullName>
    </recommendedName>
</protein>
<evidence type="ECO:0000313" key="3">
    <source>
        <dbReference type="EMBL" id="EEY16824.1"/>
    </source>
</evidence>
<dbReference type="eggNOG" id="ENOG502RYXR">
    <property type="taxonomic scope" value="Eukaryota"/>
</dbReference>
<dbReference type="GO" id="GO:0030479">
    <property type="term" value="C:actin cortical patch"/>
    <property type="evidence" value="ECO:0007669"/>
    <property type="project" value="TreeGrafter"/>
</dbReference>
<dbReference type="InterPro" id="IPR019236">
    <property type="entry name" value="APP1_cat"/>
</dbReference>
<accession>C9SCK9</accession>
<dbReference type="HOGENOM" id="CLU_1066323_0_0_1"/>
<dbReference type="GO" id="GO:0008195">
    <property type="term" value="F:phosphatidate phosphatase activity"/>
    <property type="evidence" value="ECO:0007669"/>
    <property type="project" value="InterPro"/>
</dbReference>
<feature type="compositionally biased region" description="Low complexity" evidence="1">
    <location>
        <begin position="1"/>
        <end position="18"/>
    </location>
</feature>
<evidence type="ECO:0000259" key="2">
    <source>
        <dbReference type="Pfam" id="PF09949"/>
    </source>
</evidence>
<keyword evidence="4" id="KW-1185">Reference proteome</keyword>